<feature type="region of interest" description="Disordered" evidence="4">
    <location>
        <begin position="1"/>
        <end position="23"/>
    </location>
</feature>
<evidence type="ECO:0000256" key="3">
    <source>
        <dbReference type="RuleBase" id="RU000481"/>
    </source>
</evidence>
<dbReference type="EMBL" id="JBHRWW010000001">
    <property type="protein sequence ID" value="MFC3686793.1"/>
    <property type="molecule type" value="Genomic_DNA"/>
</dbReference>
<protein>
    <recommendedName>
        <fullName evidence="3">Aminotransferase</fullName>
        <ecNumber evidence="3">2.6.1.-</ecNumber>
    </recommendedName>
</protein>
<dbReference type="SUPFAM" id="SSF53383">
    <property type="entry name" value="PLP-dependent transferases"/>
    <property type="match status" value="1"/>
</dbReference>
<accession>A0ABV7WAH4</accession>
<dbReference type="Gene3D" id="3.90.1150.10">
    <property type="entry name" value="Aspartate Aminotransferase, domain 1"/>
    <property type="match status" value="1"/>
</dbReference>
<dbReference type="RefSeq" id="WP_340295384.1">
    <property type="nucleotide sequence ID" value="NZ_JBBEOI010000235.1"/>
</dbReference>
<evidence type="ECO:0000256" key="1">
    <source>
        <dbReference type="ARBA" id="ARBA00001933"/>
    </source>
</evidence>
<dbReference type="PANTHER" id="PTHR42885:SF1">
    <property type="entry name" value="THREONINE-PHOSPHATE DECARBOXYLASE"/>
    <property type="match status" value="1"/>
</dbReference>
<dbReference type="InterPro" id="IPR015421">
    <property type="entry name" value="PyrdxlP-dep_Trfase_major"/>
</dbReference>
<keyword evidence="7" id="KW-1185">Reference proteome</keyword>
<dbReference type="Gene3D" id="3.40.640.10">
    <property type="entry name" value="Type I PLP-dependent aspartate aminotransferase-like (Major domain)"/>
    <property type="match status" value="1"/>
</dbReference>
<evidence type="ECO:0000256" key="4">
    <source>
        <dbReference type="SAM" id="MobiDB-lite"/>
    </source>
</evidence>
<dbReference type="GO" id="GO:0008483">
    <property type="term" value="F:transaminase activity"/>
    <property type="evidence" value="ECO:0007669"/>
    <property type="project" value="UniProtKB-KW"/>
</dbReference>
<keyword evidence="3 6" id="KW-0032">Aminotransferase</keyword>
<dbReference type="PROSITE" id="PS00105">
    <property type="entry name" value="AA_TRANSFER_CLASS_1"/>
    <property type="match status" value="1"/>
</dbReference>
<evidence type="ECO:0000313" key="6">
    <source>
        <dbReference type="EMBL" id="MFC3686793.1"/>
    </source>
</evidence>
<dbReference type="InterPro" id="IPR004838">
    <property type="entry name" value="NHTrfase_class1_PyrdxlP-BS"/>
</dbReference>
<evidence type="ECO:0000256" key="2">
    <source>
        <dbReference type="ARBA" id="ARBA00022898"/>
    </source>
</evidence>
<sequence>MPDTPHVPDAADVARLSEHGDTQVPPGHVDLAVNVHPDPPPGLAEVLTGIDVRAYPDPSRARAAVAARHGVGEDHVLLTNGAAEAFWALAHAHARAHPAGVPAACVHPSFTAPEAALRSAGVPVRRVVRRWQDGFRLDPAAVPEDAGLVVLGRPDNPTGRSEDVDVLASLRRPGRLLVVDEAFAEHRGDGLGLTGERGRLPGLVQVRSLTKVWGAAGLRLGYVVADPGVVRRLAAVLQPWPVGTVALAVLERLLGPAHAADVEVERRRRAAVVDAHRDALVPRLRALGLTVHAGEAPYLLLHGPVHDLRERLLGHGLAVRRCDTFPGLDGSFVRVAVPAPPVADLLVDALAAVLAQDAAGTAHRPAGVAR</sequence>
<dbReference type="InterPro" id="IPR004839">
    <property type="entry name" value="Aminotransferase_I/II_large"/>
</dbReference>
<keyword evidence="3" id="KW-0808">Transferase</keyword>
<evidence type="ECO:0000313" key="7">
    <source>
        <dbReference type="Proteomes" id="UP001595685"/>
    </source>
</evidence>
<dbReference type="InterPro" id="IPR015424">
    <property type="entry name" value="PyrdxlP-dep_Trfase"/>
</dbReference>
<name>A0ABV7WAH4_9MICO</name>
<evidence type="ECO:0000259" key="5">
    <source>
        <dbReference type="Pfam" id="PF00155"/>
    </source>
</evidence>
<feature type="domain" description="Aminotransferase class I/classII large" evidence="5">
    <location>
        <begin position="53"/>
        <end position="341"/>
    </location>
</feature>
<comment type="cofactor">
    <cofactor evidence="1 3">
        <name>pyridoxal 5'-phosphate</name>
        <dbReference type="ChEBI" id="CHEBI:597326"/>
    </cofactor>
</comment>
<gene>
    <name evidence="6" type="ORF">ACFOLH_00385</name>
</gene>
<organism evidence="6 7">
    <name type="scientific">Aquipuribacter hungaricus</name>
    <dbReference type="NCBI Taxonomy" id="545624"/>
    <lineage>
        <taxon>Bacteria</taxon>
        <taxon>Bacillati</taxon>
        <taxon>Actinomycetota</taxon>
        <taxon>Actinomycetes</taxon>
        <taxon>Micrococcales</taxon>
        <taxon>Intrasporangiaceae</taxon>
        <taxon>Aquipuribacter</taxon>
    </lineage>
</organism>
<comment type="caution">
    <text evidence="6">The sequence shown here is derived from an EMBL/GenBank/DDBJ whole genome shotgun (WGS) entry which is preliminary data.</text>
</comment>
<reference evidence="7" key="1">
    <citation type="journal article" date="2019" name="Int. J. Syst. Evol. Microbiol.">
        <title>The Global Catalogue of Microorganisms (GCM) 10K type strain sequencing project: providing services to taxonomists for standard genome sequencing and annotation.</title>
        <authorList>
            <consortium name="The Broad Institute Genomics Platform"/>
            <consortium name="The Broad Institute Genome Sequencing Center for Infectious Disease"/>
            <person name="Wu L."/>
            <person name="Ma J."/>
        </authorList>
    </citation>
    <scope>NUCLEOTIDE SEQUENCE [LARGE SCALE GENOMIC DNA]</scope>
    <source>
        <strain evidence="7">NCAIM B.02333</strain>
    </source>
</reference>
<proteinExistence type="inferred from homology"/>
<comment type="similarity">
    <text evidence="3">Belongs to the class-I pyridoxal-phosphate-dependent aminotransferase family.</text>
</comment>
<dbReference type="Proteomes" id="UP001595685">
    <property type="component" value="Unassembled WGS sequence"/>
</dbReference>
<keyword evidence="2" id="KW-0663">Pyridoxal phosphate</keyword>
<dbReference type="EC" id="2.6.1.-" evidence="3"/>
<dbReference type="PANTHER" id="PTHR42885">
    <property type="entry name" value="HISTIDINOL-PHOSPHATE AMINOTRANSFERASE-RELATED"/>
    <property type="match status" value="1"/>
</dbReference>
<dbReference type="Pfam" id="PF00155">
    <property type="entry name" value="Aminotran_1_2"/>
    <property type="match status" value="1"/>
</dbReference>
<dbReference type="CDD" id="cd00609">
    <property type="entry name" value="AAT_like"/>
    <property type="match status" value="1"/>
</dbReference>
<dbReference type="InterPro" id="IPR015422">
    <property type="entry name" value="PyrdxlP-dep_Trfase_small"/>
</dbReference>